<comment type="subcellular location">
    <subcellularLocation>
        <location evidence="1">Mitochondrion</location>
    </subcellularLocation>
</comment>
<dbReference type="PROSITE" id="PS50137">
    <property type="entry name" value="DS_RBD"/>
    <property type="match status" value="1"/>
</dbReference>
<dbReference type="GO" id="GO:0003725">
    <property type="term" value="F:double-stranded RNA binding"/>
    <property type="evidence" value="ECO:0007669"/>
    <property type="project" value="InterPro"/>
</dbReference>
<keyword evidence="3" id="KW-0689">Ribosomal protein</keyword>
<dbReference type="InterPro" id="IPR014720">
    <property type="entry name" value="dsRBD_dom"/>
</dbReference>
<evidence type="ECO:0000259" key="9">
    <source>
        <dbReference type="PROSITE" id="PS50137"/>
    </source>
</evidence>
<dbReference type="PANTHER" id="PTHR11207">
    <property type="entry name" value="RIBONUCLEASE III"/>
    <property type="match status" value="1"/>
</dbReference>
<name>H2AMQ7_KAZAF</name>
<dbReference type="GO" id="GO:0004525">
    <property type="term" value="F:ribonuclease III activity"/>
    <property type="evidence" value="ECO:0007669"/>
    <property type="project" value="InterPro"/>
</dbReference>
<evidence type="ECO:0000256" key="1">
    <source>
        <dbReference type="ARBA" id="ARBA00004173"/>
    </source>
</evidence>
<protein>
    <recommendedName>
        <fullName evidence="7">Large ribosomal subunit protein mL44</fullName>
    </recommendedName>
</protein>
<dbReference type="SUPFAM" id="SSF69065">
    <property type="entry name" value="RNase III domain-like"/>
    <property type="match status" value="1"/>
</dbReference>
<dbReference type="GO" id="GO:0005762">
    <property type="term" value="C:mitochondrial large ribosomal subunit"/>
    <property type="evidence" value="ECO:0007669"/>
    <property type="project" value="EnsemblFungi"/>
</dbReference>
<dbReference type="GeneID" id="13886487"/>
<dbReference type="AlphaFoldDB" id="H2AMQ7"/>
<dbReference type="HOGENOM" id="CLU_034765_1_0_1"/>
<dbReference type="PROSITE" id="PS50142">
    <property type="entry name" value="RNASE_3_2"/>
    <property type="match status" value="1"/>
</dbReference>
<keyword evidence="2 8" id="KW-0694">RNA-binding</keyword>
<dbReference type="KEGG" id="kaf:KAFR_0A02190"/>
<evidence type="ECO:0000256" key="7">
    <source>
        <dbReference type="ARBA" id="ARBA00035187"/>
    </source>
</evidence>
<dbReference type="Gene3D" id="1.10.1520.10">
    <property type="entry name" value="Ribonuclease III domain"/>
    <property type="match status" value="1"/>
</dbReference>
<reference evidence="11 12" key="1">
    <citation type="journal article" date="2011" name="Proc. Natl. Acad. Sci. U.S.A.">
        <title>Evolutionary erosion of yeast sex chromosomes by mating-type switching accidents.</title>
        <authorList>
            <person name="Gordon J.L."/>
            <person name="Armisen D."/>
            <person name="Proux-Wera E."/>
            <person name="Oheigeartaigh S.S."/>
            <person name="Byrne K.P."/>
            <person name="Wolfe K.H."/>
        </authorList>
    </citation>
    <scope>NUCLEOTIDE SEQUENCE [LARGE SCALE GENOMIC DNA]</scope>
    <source>
        <strain evidence="12">ATCC 22294 / BCRC 22015 / CBS 2517 / CECT 1963 / NBRC 1671 / NRRL Y-8276</strain>
    </source>
</reference>
<evidence type="ECO:0000256" key="8">
    <source>
        <dbReference type="PROSITE-ProRule" id="PRU00266"/>
    </source>
</evidence>
<dbReference type="CDD" id="cd19873">
    <property type="entry name" value="DSRM_MRPL3_like"/>
    <property type="match status" value="1"/>
</dbReference>
<proteinExistence type="inferred from homology"/>
<comment type="similarity">
    <text evidence="6">Belongs to the ribonuclease III family. Mitochondrion-specific ribosomal protein mL44 subfamily.</text>
</comment>
<accession>H2AMQ7</accession>
<keyword evidence="12" id="KW-1185">Reference proteome</keyword>
<dbReference type="InterPro" id="IPR036389">
    <property type="entry name" value="RNase_III_sf"/>
</dbReference>
<dbReference type="OrthoDB" id="67027at2759"/>
<dbReference type="FunCoup" id="H2AMQ7">
    <property type="interactions" value="509"/>
</dbReference>
<sequence>MLCSTARSTFSNSILQKYLFSSLRKHVFYRANSTLTKTELGKYEVYYKNLQTAINETPETIISKSPTLTTLHKRIGLPKEFTLSNLSKCLTCRSSFSTSDSLTITATAKQADNHGLNIFGKNLLTFHVTKFLLMKYPRLPTVVLNAAINAYISKNVLANIARSWGVEVEQSTIMKRFLKNEPISVTLGKLRYYNNEFNKVDGIEMISKLNYSENDALALFVRSVISVLWTINEHAAVDFIYKYILSRKLDISKLFYFENPTRELARLCERENFQKPVSKLIAESGRLSKAPVFIIGVFSGEEKLGEGYGSSLKEAKARAATDALMKWYAYEAVQNSKQEPLIDPGTVIV</sequence>
<feature type="domain" description="RNase III" evidence="10">
    <location>
        <begin position="68"/>
        <end position="166"/>
    </location>
</feature>
<organism evidence="11 12">
    <name type="scientific">Kazachstania africana (strain ATCC 22294 / BCRC 22015 / CBS 2517 / CECT 1963 / NBRC 1671 / NRRL Y-8276)</name>
    <name type="common">Yeast</name>
    <name type="synonym">Kluyveromyces africanus</name>
    <dbReference type="NCBI Taxonomy" id="1071382"/>
    <lineage>
        <taxon>Eukaryota</taxon>
        <taxon>Fungi</taxon>
        <taxon>Dikarya</taxon>
        <taxon>Ascomycota</taxon>
        <taxon>Saccharomycotina</taxon>
        <taxon>Saccharomycetes</taxon>
        <taxon>Saccharomycetales</taxon>
        <taxon>Saccharomycetaceae</taxon>
        <taxon>Kazachstania</taxon>
    </lineage>
</organism>
<keyword evidence="5" id="KW-0687">Ribonucleoprotein</keyword>
<dbReference type="eggNOG" id="KOG3769">
    <property type="taxonomic scope" value="Eukaryota"/>
</dbReference>
<evidence type="ECO:0000313" key="11">
    <source>
        <dbReference type="EMBL" id="CCF55657.1"/>
    </source>
</evidence>
<evidence type="ECO:0000256" key="2">
    <source>
        <dbReference type="ARBA" id="ARBA00022884"/>
    </source>
</evidence>
<dbReference type="Proteomes" id="UP000005220">
    <property type="component" value="Chromosome 1"/>
</dbReference>
<dbReference type="RefSeq" id="XP_003954792.1">
    <property type="nucleotide sequence ID" value="XM_003954743.1"/>
</dbReference>
<dbReference type="InterPro" id="IPR044444">
    <property type="entry name" value="Ribosomal_mL44_DSRM_metazoa"/>
</dbReference>
<dbReference type="SMART" id="SM00535">
    <property type="entry name" value="RIBOc"/>
    <property type="match status" value="1"/>
</dbReference>
<evidence type="ECO:0000256" key="4">
    <source>
        <dbReference type="ARBA" id="ARBA00023128"/>
    </source>
</evidence>
<feature type="domain" description="DRBM" evidence="9">
    <location>
        <begin position="259"/>
        <end position="329"/>
    </location>
</feature>
<dbReference type="EMBL" id="HE650821">
    <property type="protein sequence ID" value="CCF55657.1"/>
    <property type="molecule type" value="Genomic_DNA"/>
</dbReference>
<dbReference type="SMART" id="SM00358">
    <property type="entry name" value="DSRM"/>
    <property type="match status" value="1"/>
</dbReference>
<dbReference type="InParanoid" id="H2AMQ7"/>
<dbReference type="InterPro" id="IPR000999">
    <property type="entry name" value="RNase_III_dom"/>
</dbReference>
<evidence type="ECO:0000256" key="6">
    <source>
        <dbReference type="ARBA" id="ARBA00024034"/>
    </source>
</evidence>
<evidence type="ECO:0000256" key="5">
    <source>
        <dbReference type="ARBA" id="ARBA00023274"/>
    </source>
</evidence>
<dbReference type="GO" id="GO:0006396">
    <property type="term" value="P:RNA processing"/>
    <property type="evidence" value="ECO:0007669"/>
    <property type="project" value="InterPro"/>
</dbReference>
<dbReference type="STRING" id="1071382.H2AMQ7"/>
<dbReference type="SUPFAM" id="SSF54768">
    <property type="entry name" value="dsRNA-binding domain-like"/>
    <property type="match status" value="1"/>
</dbReference>
<gene>
    <name evidence="11" type="primary">KAFR0A02190</name>
    <name evidence="11" type="ORF">KAFR_0A02190</name>
</gene>
<dbReference type="GO" id="GO:0003735">
    <property type="term" value="F:structural constituent of ribosome"/>
    <property type="evidence" value="ECO:0007669"/>
    <property type="project" value="EnsemblFungi"/>
</dbReference>
<evidence type="ECO:0000259" key="10">
    <source>
        <dbReference type="PROSITE" id="PS50142"/>
    </source>
</evidence>
<evidence type="ECO:0000313" key="12">
    <source>
        <dbReference type="Proteomes" id="UP000005220"/>
    </source>
</evidence>
<dbReference type="Pfam" id="PF22892">
    <property type="entry name" value="DSRM_MRPL44"/>
    <property type="match status" value="1"/>
</dbReference>
<dbReference type="Gene3D" id="3.30.160.20">
    <property type="match status" value="1"/>
</dbReference>
<dbReference type="PANTHER" id="PTHR11207:SF32">
    <property type="entry name" value="LARGE RIBOSOMAL SUBUNIT PROTEIN ML44"/>
    <property type="match status" value="1"/>
</dbReference>
<dbReference type="InterPro" id="IPR044443">
    <property type="entry name" value="Ribosomal_mL44_DSRM_fung"/>
</dbReference>
<keyword evidence="4" id="KW-0496">Mitochondrion</keyword>
<evidence type="ECO:0000256" key="3">
    <source>
        <dbReference type="ARBA" id="ARBA00022980"/>
    </source>
</evidence>